<feature type="domain" description="Man1/Src1-like C-terminal" evidence="9">
    <location>
        <begin position="147"/>
        <end position="360"/>
    </location>
</feature>
<comment type="subcellular location">
    <subcellularLocation>
        <location evidence="1">Nucleus inner membrane</location>
    </subcellularLocation>
</comment>
<reference evidence="11" key="2">
    <citation type="journal article" date="2019" name="IMA Fungus">
        <title>Genome sequencing and comparison of five Tilletia species to identify candidate genes for the detection of regulated species infecting wheat.</title>
        <authorList>
            <person name="Nguyen H.D.T."/>
            <person name="Sultana T."/>
            <person name="Kesanakurti P."/>
            <person name="Hambleton S."/>
        </authorList>
    </citation>
    <scope>NUCLEOTIDE SEQUENCE</scope>
    <source>
        <strain evidence="11">DAOMC 238032</strain>
    </source>
</reference>
<keyword evidence="13" id="KW-1185">Reference proteome</keyword>
<evidence type="ECO:0000256" key="5">
    <source>
        <dbReference type="ARBA" id="ARBA00023136"/>
    </source>
</evidence>
<dbReference type="AlphaFoldDB" id="A0A177UCX3"/>
<sequence length="767" mass="83871">MVATRRAEQQPPQPKPRTTRRRITPMEHEHEVEQEPAQDQPPRRQQPRQSAAATASSIGQMRQLIRTTASSSSSPTSAQPLPPPSPPLPSPPAQEPAPPPKEKRVTKAVKAKAAASPRKLVRKNSAPIKNEELNASPSSSLPAWNTILAFSLFFLWIFYNRQTHLVGYCDSSSASSSSSTTLSSNSNALTRALELQDTLIHDDANNTSPSSSHDNLPWELALFPPYLRPTCSPCPAHALCQTGTVLGCASREYAATSPTRLSRIPLLRNILPHDGRLPPWLGGRSAASSSSSSSSAQKTQSQQSSLSKLLGFTTGPLRWLFGLAHGPRCVPDTHKLYLALQVGDEISRVTRERRGKMECGLIPYPSKASIVDVKAWDTRLRAQEGGGGGGGGSARKWGRGSKSDTPLPLRNVPHWPEPFLVEPSTNDNDESTSSPSTSGFGVFTTDPQAYESDDFMRYNASSGPGGYVRWDLLQQHYRDVRFAESEHTIKADLLERIDVSELSCSGAPLAQDLDEEEGEEVNPHRREVAQACFEELWELALTDLQRPNGVLRFPLTGFPPPAALLKGQQTEEAYKSPLLLSTTSLRPLSCSLRLAAVSALLEILPWFGLTTALLTFLSFLRRRGKERKEEVRVAGNIREEVLRALKDRAAMAGEERERSRNLEADTSGMDLLGDLSLGADEDGQAYLPIAHLRDVLLPAAGSSGRHLSVSIPSAGTETDKRASLSPKRARRVWASVRSQVGSNSNVRTNSRIWKGASMMVWEWVGVV</sequence>
<reference evidence="10" key="3">
    <citation type="submission" date="2020-10" db="EMBL/GenBank/DDBJ databases">
        <authorList>
            <person name="Sedaghatjoo S."/>
        </authorList>
    </citation>
    <scope>NUCLEOTIDE SEQUENCE</scope>
    <source>
        <strain evidence="10">AZH3</strain>
    </source>
</reference>
<dbReference type="InterPro" id="IPR041885">
    <property type="entry name" value="MAN1_winged_helix_dom"/>
</dbReference>
<dbReference type="Proteomes" id="UP000077671">
    <property type="component" value="Unassembled WGS sequence"/>
</dbReference>
<dbReference type="InterPro" id="IPR018996">
    <property type="entry name" value="Man1/Src1-like_C"/>
</dbReference>
<feature type="region of interest" description="Disordered" evidence="7">
    <location>
        <begin position="707"/>
        <end position="726"/>
    </location>
</feature>
<evidence type="ECO:0000256" key="2">
    <source>
        <dbReference type="ARBA" id="ARBA00022553"/>
    </source>
</evidence>
<keyword evidence="5 8" id="KW-0472">Membrane</keyword>
<feature type="region of interest" description="Disordered" evidence="7">
    <location>
        <begin position="281"/>
        <end position="302"/>
    </location>
</feature>
<feature type="transmembrane region" description="Helical" evidence="8">
    <location>
        <begin position="594"/>
        <end position="620"/>
    </location>
</feature>
<accession>A0A177UCX3</accession>
<dbReference type="PANTHER" id="PTHR47808">
    <property type="entry name" value="INNER NUCLEAR MEMBRANE PROTEIN HEH2-RELATED"/>
    <property type="match status" value="1"/>
</dbReference>
<proteinExistence type="predicted"/>
<dbReference type="GO" id="GO:0005637">
    <property type="term" value="C:nuclear inner membrane"/>
    <property type="evidence" value="ECO:0007669"/>
    <property type="project" value="UniProtKB-SubCell"/>
</dbReference>
<dbReference type="InterPro" id="IPR044780">
    <property type="entry name" value="Heh2/Src1"/>
</dbReference>
<name>A0A177UCX3_9BASI</name>
<reference evidence="11" key="1">
    <citation type="submission" date="2016-04" db="EMBL/GenBank/DDBJ databases">
        <authorList>
            <person name="Nguyen H.D."/>
            <person name="Kesanakurti P."/>
            <person name="Cullis J."/>
            <person name="Levesque C.A."/>
            <person name="Hambleton S."/>
        </authorList>
    </citation>
    <scope>NUCLEOTIDE SEQUENCE</scope>
    <source>
        <strain evidence="11">DAOMC 238032</strain>
    </source>
</reference>
<gene>
    <name evidence="11" type="ORF">A4X03_0g3878</name>
    <name evidence="10" type="ORF">JKIAZH3_G9189</name>
</gene>
<feature type="compositionally biased region" description="Low complexity" evidence="7">
    <location>
        <begin position="285"/>
        <end position="302"/>
    </location>
</feature>
<evidence type="ECO:0000256" key="3">
    <source>
        <dbReference type="ARBA" id="ARBA00022692"/>
    </source>
</evidence>
<dbReference type="GO" id="GO:0005783">
    <property type="term" value="C:endoplasmic reticulum"/>
    <property type="evidence" value="ECO:0007669"/>
    <property type="project" value="TreeGrafter"/>
</dbReference>
<feature type="compositionally biased region" description="Polar residues" evidence="7">
    <location>
        <begin position="423"/>
        <end position="439"/>
    </location>
</feature>
<feature type="compositionally biased region" description="Pro residues" evidence="7">
    <location>
        <begin position="80"/>
        <end position="99"/>
    </location>
</feature>
<dbReference type="Pfam" id="PF09402">
    <property type="entry name" value="MSC"/>
    <property type="match status" value="2"/>
</dbReference>
<feature type="compositionally biased region" description="Gly residues" evidence="7">
    <location>
        <begin position="384"/>
        <end position="393"/>
    </location>
</feature>
<comment type="caution">
    <text evidence="11">The sequence shown here is derived from an EMBL/GenBank/DDBJ whole genome shotgun (WGS) entry which is preliminary data.</text>
</comment>
<evidence type="ECO:0000256" key="8">
    <source>
        <dbReference type="SAM" id="Phobius"/>
    </source>
</evidence>
<keyword evidence="4 8" id="KW-1133">Transmembrane helix</keyword>
<dbReference type="GO" id="GO:0071763">
    <property type="term" value="P:nuclear membrane organization"/>
    <property type="evidence" value="ECO:0007669"/>
    <property type="project" value="TreeGrafter"/>
</dbReference>
<evidence type="ECO:0000256" key="6">
    <source>
        <dbReference type="ARBA" id="ARBA00023242"/>
    </source>
</evidence>
<dbReference type="GO" id="GO:0003682">
    <property type="term" value="F:chromatin binding"/>
    <property type="evidence" value="ECO:0007669"/>
    <property type="project" value="InterPro"/>
</dbReference>
<dbReference type="Gene3D" id="1.10.10.1180">
    <property type="entry name" value="MAN1, winged-helix domain"/>
    <property type="match status" value="1"/>
</dbReference>
<organism evidence="11 12">
    <name type="scientific">Tilletia caries</name>
    <name type="common">wheat bunt fungus</name>
    <dbReference type="NCBI Taxonomy" id="13290"/>
    <lineage>
        <taxon>Eukaryota</taxon>
        <taxon>Fungi</taxon>
        <taxon>Dikarya</taxon>
        <taxon>Basidiomycota</taxon>
        <taxon>Ustilaginomycotina</taxon>
        <taxon>Exobasidiomycetes</taxon>
        <taxon>Tilletiales</taxon>
        <taxon>Tilletiaceae</taxon>
        <taxon>Tilletia</taxon>
    </lineage>
</organism>
<keyword evidence="2" id="KW-0597">Phosphoprotein</keyword>
<protein>
    <recommendedName>
        <fullName evidence="9">Man1/Src1-like C-terminal domain-containing protein</fullName>
    </recommendedName>
</protein>
<dbReference type="Proteomes" id="UP000836402">
    <property type="component" value="Unassembled WGS sequence"/>
</dbReference>
<feature type="compositionally biased region" description="Low complexity" evidence="7">
    <location>
        <begin position="47"/>
        <end position="57"/>
    </location>
</feature>
<feature type="compositionally biased region" description="Low complexity" evidence="7">
    <location>
        <begin position="68"/>
        <end position="79"/>
    </location>
</feature>
<keyword evidence="3 8" id="KW-0812">Transmembrane</keyword>
<evidence type="ECO:0000256" key="1">
    <source>
        <dbReference type="ARBA" id="ARBA00004540"/>
    </source>
</evidence>
<dbReference type="EMBL" id="CAJHJG010001461">
    <property type="protein sequence ID" value="CAD6912637.1"/>
    <property type="molecule type" value="Genomic_DNA"/>
</dbReference>
<evidence type="ECO:0000256" key="7">
    <source>
        <dbReference type="SAM" id="MobiDB-lite"/>
    </source>
</evidence>
<feature type="region of interest" description="Disordered" evidence="7">
    <location>
        <begin position="381"/>
        <end position="445"/>
    </location>
</feature>
<feature type="region of interest" description="Disordered" evidence="7">
    <location>
        <begin position="1"/>
        <end position="125"/>
    </location>
</feature>
<feature type="domain" description="Man1/Src1-like C-terminal" evidence="9">
    <location>
        <begin position="525"/>
        <end position="765"/>
    </location>
</feature>
<evidence type="ECO:0000259" key="9">
    <source>
        <dbReference type="Pfam" id="PF09402"/>
    </source>
</evidence>
<dbReference type="GO" id="GO:0034399">
    <property type="term" value="C:nuclear periphery"/>
    <property type="evidence" value="ECO:0007669"/>
    <property type="project" value="TreeGrafter"/>
</dbReference>
<evidence type="ECO:0000256" key="4">
    <source>
        <dbReference type="ARBA" id="ARBA00022989"/>
    </source>
</evidence>
<evidence type="ECO:0000313" key="12">
    <source>
        <dbReference type="Proteomes" id="UP000077671"/>
    </source>
</evidence>
<keyword evidence="6" id="KW-0539">Nucleus</keyword>
<evidence type="ECO:0000313" key="11">
    <source>
        <dbReference type="EMBL" id="KAE8260215.1"/>
    </source>
</evidence>
<dbReference type="PANTHER" id="PTHR47808:SF2">
    <property type="entry name" value="LEM DOMAIN-CONTAINING PROTEIN 2"/>
    <property type="match status" value="1"/>
</dbReference>
<evidence type="ECO:0000313" key="10">
    <source>
        <dbReference type="EMBL" id="CAD6912637.1"/>
    </source>
</evidence>
<feature type="compositionally biased region" description="Basic and acidic residues" evidence="7">
    <location>
        <begin position="24"/>
        <end position="33"/>
    </location>
</feature>
<dbReference type="EMBL" id="LWDD02000481">
    <property type="protein sequence ID" value="KAE8260215.1"/>
    <property type="molecule type" value="Genomic_DNA"/>
</dbReference>
<evidence type="ECO:0000313" key="13">
    <source>
        <dbReference type="Proteomes" id="UP000836402"/>
    </source>
</evidence>